<feature type="compositionally biased region" description="Basic and acidic residues" evidence="1">
    <location>
        <begin position="128"/>
        <end position="142"/>
    </location>
</feature>
<name>A0A8S4R016_9NEOP</name>
<dbReference type="AlphaFoldDB" id="A0A8S4R016"/>
<dbReference type="OrthoDB" id="413361at2759"/>
<dbReference type="Proteomes" id="UP000838756">
    <property type="component" value="Unassembled WGS sequence"/>
</dbReference>
<evidence type="ECO:0000313" key="3">
    <source>
        <dbReference type="Proteomes" id="UP000838756"/>
    </source>
</evidence>
<sequence length="231" mass="25519">MEIVFVYEPDRFIIKNRLGNLVAEAELNVRKSILQNETCLLSSSTVDGQTWYRRLGHLNSTDMKQGLVNGMDYSDKFVTMIMSKVTDYTVKNKVTIGIEKLKRLETVTVSLESTDSVGELVVESVVKHEPLNKSSPEHHAPGTDRYGTRSSPGSSESLDESISRLSTSMLACAMERELNTCGASRHTTGGARRTSKACYVTSWTSKQTLPRRWLMGACQLTLVSSTTLSGA</sequence>
<keyword evidence="3" id="KW-1185">Reference proteome</keyword>
<protein>
    <submittedName>
        <fullName evidence="2">Jg6853 protein</fullName>
    </submittedName>
</protein>
<organism evidence="2 3">
    <name type="scientific">Pararge aegeria aegeria</name>
    <dbReference type="NCBI Taxonomy" id="348720"/>
    <lineage>
        <taxon>Eukaryota</taxon>
        <taxon>Metazoa</taxon>
        <taxon>Ecdysozoa</taxon>
        <taxon>Arthropoda</taxon>
        <taxon>Hexapoda</taxon>
        <taxon>Insecta</taxon>
        <taxon>Pterygota</taxon>
        <taxon>Neoptera</taxon>
        <taxon>Endopterygota</taxon>
        <taxon>Lepidoptera</taxon>
        <taxon>Glossata</taxon>
        <taxon>Ditrysia</taxon>
        <taxon>Papilionoidea</taxon>
        <taxon>Nymphalidae</taxon>
        <taxon>Satyrinae</taxon>
        <taxon>Satyrini</taxon>
        <taxon>Parargina</taxon>
        <taxon>Pararge</taxon>
    </lineage>
</organism>
<feature type="region of interest" description="Disordered" evidence="1">
    <location>
        <begin position="128"/>
        <end position="160"/>
    </location>
</feature>
<gene>
    <name evidence="2" type="primary">jg6853</name>
    <name evidence="2" type="ORF">PAEG_LOCUS8470</name>
</gene>
<evidence type="ECO:0000256" key="1">
    <source>
        <dbReference type="SAM" id="MobiDB-lite"/>
    </source>
</evidence>
<proteinExistence type="predicted"/>
<reference evidence="2" key="1">
    <citation type="submission" date="2022-03" db="EMBL/GenBank/DDBJ databases">
        <authorList>
            <person name="Lindestad O."/>
        </authorList>
    </citation>
    <scope>NUCLEOTIDE SEQUENCE</scope>
</reference>
<accession>A0A8S4R016</accession>
<comment type="caution">
    <text evidence="2">The sequence shown here is derived from an EMBL/GenBank/DDBJ whole genome shotgun (WGS) entry which is preliminary data.</text>
</comment>
<dbReference type="EMBL" id="CAKXAJ010024550">
    <property type="protein sequence ID" value="CAH2228970.1"/>
    <property type="molecule type" value="Genomic_DNA"/>
</dbReference>
<evidence type="ECO:0000313" key="2">
    <source>
        <dbReference type="EMBL" id="CAH2228970.1"/>
    </source>
</evidence>